<evidence type="ECO:0000313" key="4">
    <source>
        <dbReference type="Proteomes" id="UP000275348"/>
    </source>
</evidence>
<name>A0A3L9MI44_9FLAO</name>
<accession>A0A3L9MI44</accession>
<feature type="signal peptide" evidence="2">
    <location>
        <begin position="1"/>
        <end position="18"/>
    </location>
</feature>
<evidence type="ECO:0000256" key="2">
    <source>
        <dbReference type="SAM" id="SignalP"/>
    </source>
</evidence>
<dbReference type="Proteomes" id="UP000275348">
    <property type="component" value="Unassembled WGS sequence"/>
</dbReference>
<evidence type="ECO:0000313" key="3">
    <source>
        <dbReference type="EMBL" id="RLZ12365.1"/>
    </source>
</evidence>
<dbReference type="EMBL" id="RDOJ01000002">
    <property type="protein sequence ID" value="RLZ12365.1"/>
    <property type="molecule type" value="Genomic_DNA"/>
</dbReference>
<reference evidence="3 4" key="1">
    <citation type="submission" date="2018-10" db="EMBL/GenBank/DDBJ databases">
        <authorList>
            <person name="Chen X."/>
        </authorList>
    </citation>
    <scope>NUCLEOTIDE SEQUENCE [LARGE SCALE GENOMIC DNA]</scope>
    <source>
        <strain evidence="3 4">YIM 102668</strain>
    </source>
</reference>
<feature type="chain" id="PRO_5018224404" evidence="2">
    <location>
        <begin position="19"/>
        <end position="700"/>
    </location>
</feature>
<dbReference type="RefSeq" id="WP_121933577.1">
    <property type="nucleotide sequence ID" value="NZ_RDOJ01000002.1"/>
</dbReference>
<gene>
    <name evidence="3" type="ORF">EAH69_02295</name>
</gene>
<dbReference type="AlphaFoldDB" id="A0A3L9MI44"/>
<organism evidence="3 4">
    <name type="scientific">Faecalibacter macacae</name>
    <dbReference type="NCBI Taxonomy" id="1859289"/>
    <lineage>
        <taxon>Bacteria</taxon>
        <taxon>Pseudomonadati</taxon>
        <taxon>Bacteroidota</taxon>
        <taxon>Flavobacteriia</taxon>
        <taxon>Flavobacteriales</taxon>
        <taxon>Weeksellaceae</taxon>
        <taxon>Faecalibacter</taxon>
    </lineage>
</organism>
<dbReference type="InterPro" id="IPR026444">
    <property type="entry name" value="Secre_tail"/>
</dbReference>
<evidence type="ECO:0000256" key="1">
    <source>
        <dbReference type="ARBA" id="ARBA00022729"/>
    </source>
</evidence>
<keyword evidence="1 2" id="KW-0732">Signal</keyword>
<dbReference type="NCBIfam" id="TIGR04183">
    <property type="entry name" value="Por_Secre_tail"/>
    <property type="match status" value="1"/>
</dbReference>
<dbReference type="OrthoDB" id="1272926at2"/>
<proteinExistence type="predicted"/>
<sequence>MKKNLLTLSLFASVLTYAQDTYIGKNAIVKVQPNTLFYHGGNVTLSEASSEVVKNEGNIKIQGNYTNNSDPSTKGKEFINVWTDNNNYGQLIISQDKITTGLVAMERSLPKIDQIDEYILALPFKGTAKNVYESITNFQLSNSAITPTFIGDCTLNTACNTRYNQTFMTWDNSETEFDAVVASDLINPINRYLINSRQGSDFKNIINQIKSNISTGIQKVSFSGIPSNNNLTEHIISGLKGGSLSHEDKTYLEWKNEINNYRESYDSYLGNQQNNSNNSKLYGKNLHRLANPYTSNIDLSDINIGNSWIYFSNDNSKTPTAVYDGALRFRIYKLANDFSITWNSQNGNTSTSTTNTTFSAYLSKDTSSSNPQPFFWTGSSEALLIKPYETFYVDYYAINRVGNGNTRIVTADVNLGDKQKTFLKSYPGTTPGMPPAGTYSRNVEQKDFLNNEELKAKGLVTDFDFTQLELFLSENSTLKGNAAYLLNANFMQTGNETSTKQANNNIFFYEENENGDVILDAETISNSFNSEDYIGKPLRIGFKNLDNGNEYNMNMNLYEYSILNKVSDLNLGRYYLLDKLKNTVTEVDASTQITFVADDNINNRFEFYWNEAPRTLSTNDLSKGATYIYKNNSNQLIRFENNNTTAKVEIYDVTGKLINVTNDVKTSIDHKLNLSNVPNIYVVVITYKDGKVVTKKTINK</sequence>
<protein>
    <submittedName>
        <fullName evidence="3">T9SS C-terminal target domain-containing protein</fullName>
    </submittedName>
</protein>
<comment type="caution">
    <text evidence="3">The sequence shown here is derived from an EMBL/GenBank/DDBJ whole genome shotgun (WGS) entry which is preliminary data.</text>
</comment>
<keyword evidence="4" id="KW-1185">Reference proteome</keyword>